<dbReference type="PANTHER" id="PTHR33258:SF1">
    <property type="entry name" value="TRANSPOSASE INSL FOR INSERTION SEQUENCE ELEMENT IS186A-RELATED"/>
    <property type="match status" value="1"/>
</dbReference>
<dbReference type="InterPro" id="IPR012337">
    <property type="entry name" value="RNaseH-like_sf"/>
</dbReference>
<keyword evidence="2" id="KW-0815">Transposition</keyword>
<dbReference type="PANTHER" id="PTHR33258">
    <property type="entry name" value="TRANSPOSASE INSL FOR INSERTION SEQUENCE ELEMENT IS186A-RELATED"/>
    <property type="match status" value="1"/>
</dbReference>
<evidence type="ECO:0000256" key="4">
    <source>
        <dbReference type="ARBA" id="ARBA00023172"/>
    </source>
</evidence>
<dbReference type="RefSeq" id="WP_301245937.1">
    <property type="nucleotide sequence ID" value="NZ_JAROCC010000031.1"/>
</dbReference>
<dbReference type="NCBIfam" id="NF033592">
    <property type="entry name" value="transpos_IS4_1"/>
    <property type="match status" value="1"/>
</dbReference>
<keyword evidence="7" id="KW-1185">Reference proteome</keyword>
<protein>
    <submittedName>
        <fullName evidence="6">IS4 family transposase</fullName>
    </submittedName>
</protein>
<comment type="similarity">
    <text evidence="1">Belongs to the transposase 11 family.</text>
</comment>
<keyword evidence="4" id="KW-0233">DNA recombination</keyword>
<feature type="domain" description="Transposase IS4-like" evidence="5">
    <location>
        <begin position="12"/>
        <end position="215"/>
    </location>
</feature>
<sequence>QRNAKGLIENVGPIRIIDGTYIKLPNYALNWTAISKDSSGIKLHVRVVVASADSVFPEKMIPSTGNIADSDAVNHIIDADGALYVMDRGYAHKTKMGGWMERKIQFLVRVRKTFTKETLKTFTPTHPRVTKNELVSIITRKEPVRYIEFIDEEGTPFHLITNRLDLSEEEILETYKNRWYIELFFKWLKQHVKVRHLFSLSPTGIWNQMFISLITVALTEIMRLIHQPNKPVWTFLRTMQQYLFDPMKKLLKDFNRRLRKSKGRQKVPLGKPKKIRYGEDFAIVSPINQEHFIDKAKKRKSQKQ</sequence>
<name>A0ABT8JVN7_9BACL</name>
<evidence type="ECO:0000256" key="3">
    <source>
        <dbReference type="ARBA" id="ARBA00023125"/>
    </source>
</evidence>
<evidence type="ECO:0000256" key="2">
    <source>
        <dbReference type="ARBA" id="ARBA00022578"/>
    </source>
</evidence>
<dbReference type="InterPro" id="IPR002559">
    <property type="entry name" value="Transposase_11"/>
</dbReference>
<dbReference type="Proteomes" id="UP001175097">
    <property type="component" value="Unassembled WGS sequence"/>
</dbReference>
<proteinExistence type="inferred from homology"/>
<dbReference type="EMBL" id="JAROCC010000031">
    <property type="protein sequence ID" value="MDN4609246.1"/>
    <property type="molecule type" value="Genomic_DNA"/>
</dbReference>
<evidence type="ECO:0000256" key="1">
    <source>
        <dbReference type="ARBA" id="ARBA00010075"/>
    </source>
</evidence>
<feature type="non-terminal residue" evidence="6">
    <location>
        <position position="1"/>
    </location>
</feature>
<organism evidence="6 7">
    <name type="scientific">Sporosarcina highlanderae</name>
    <dbReference type="NCBI Taxonomy" id="3035916"/>
    <lineage>
        <taxon>Bacteria</taxon>
        <taxon>Bacillati</taxon>
        <taxon>Bacillota</taxon>
        <taxon>Bacilli</taxon>
        <taxon>Bacillales</taxon>
        <taxon>Caryophanaceae</taxon>
        <taxon>Sporosarcina</taxon>
    </lineage>
</organism>
<evidence type="ECO:0000259" key="5">
    <source>
        <dbReference type="Pfam" id="PF01609"/>
    </source>
</evidence>
<evidence type="ECO:0000313" key="7">
    <source>
        <dbReference type="Proteomes" id="UP001175097"/>
    </source>
</evidence>
<accession>A0ABT8JVN7</accession>
<gene>
    <name evidence="6" type="ORF">P5G49_17435</name>
</gene>
<evidence type="ECO:0000313" key="6">
    <source>
        <dbReference type="EMBL" id="MDN4609246.1"/>
    </source>
</evidence>
<dbReference type="Pfam" id="PF01609">
    <property type="entry name" value="DDE_Tnp_1"/>
    <property type="match status" value="1"/>
</dbReference>
<comment type="caution">
    <text evidence="6">The sequence shown here is derived from an EMBL/GenBank/DDBJ whole genome shotgun (WGS) entry which is preliminary data.</text>
</comment>
<dbReference type="SUPFAM" id="SSF53098">
    <property type="entry name" value="Ribonuclease H-like"/>
    <property type="match status" value="1"/>
</dbReference>
<dbReference type="InterPro" id="IPR047952">
    <property type="entry name" value="Transpos_IS4"/>
</dbReference>
<keyword evidence="3" id="KW-0238">DNA-binding</keyword>
<reference evidence="6" key="1">
    <citation type="submission" date="2023-03" db="EMBL/GenBank/DDBJ databases">
        <title>MT1 and MT2 Draft Genomes of Novel Species.</title>
        <authorList>
            <person name="Venkateswaran K."/>
        </authorList>
    </citation>
    <scope>NUCLEOTIDE SEQUENCE</scope>
    <source>
        <strain evidence="6">F6_3S_P_2</strain>
    </source>
</reference>